<comment type="caution">
    <text evidence="1">The sequence shown here is derived from an EMBL/GenBank/DDBJ whole genome shotgun (WGS) entry which is preliminary data.</text>
</comment>
<dbReference type="EMBL" id="CAKLPY010000001">
    <property type="protein sequence ID" value="CAH0995476.1"/>
    <property type="molecule type" value="Genomic_DNA"/>
</dbReference>
<dbReference type="RefSeq" id="WP_238806028.1">
    <property type="nucleotide sequence ID" value="NZ_CAKLPY010000001.1"/>
</dbReference>
<sequence>MKIRFIFFAVGMSFYCCKSEKKQAPNIVGTWELFSATTIEKDTSFSTFDPSHKMIKIINDSYFTFLNHKLHLDNDSTNSEFTAGGGQYTLVDSIYTENLEYFVDRKWENNKFQFVVTIKEDTLIQKGIEKIEKLGIERTIIEKYKRLKPKSL</sequence>
<keyword evidence="2" id="KW-1185">Reference proteome</keyword>
<dbReference type="Proteomes" id="UP000837932">
    <property type="component" value="Unassembled WGS sequence"/>
</dbReference>
<evidence type="ECO:0000313" key="1">
    <source>
        <dbReference type="EMBL" id="CAH0995476.1"/>
    </source>
</evidence>
<organism evidence="1 2">
    <name type="scientific">Emticicia aquatica</name>
    <dbReference type="NCBI Taxonomy" id="1681835"/>
    <lineage>
        <taxon>Bacteria</taxon>
        <taxon>Pseudomonadati</taxon>
        <taxon>Bacteroidota</taxon>
        <taxon>Cytophagia</taxon>
        <taxon>Cytophagales</taxon>
        <taxon>Leadbetterellaceae</taxon>
        <taxon>Emticicia</taxon>
    </lineage>
</organism>
<protein>
    <recommendedName>
        <fullName evidence="3">Lipocalin-like domain-containing protein</fullName>
    </recommendedName>
</protein>
<dbReference type="Gene3D" id="2.40.128.490">
    <property type="entry name" value="Uncharacterised protein PF14869, DUF4488"/>
    <property type="match status" value="1"/>
</dbReference>
<proteinExistence type="predicted"/>
<accession>A0ABN8ERF6</accession>
<evidence type="ECO:0000313" key="2">
    <source>
        <dbReference type="Proteomes" id="UP000837932"/>
    </source>
</evidence>
<evidence type="ECO:0008006" key="3">
    <source>
        <dbReference type="Google" id="ProtNLM"/>
    </source>
</evidence>
<gene>
    <name evidence="1" type="ORF">EMA8858_01599</name>
</gene>
<name>A0ABN8ERF6_9BACT</name>
<reference evidence="1" key="1">
    <citation type="submission" date="2021-12" db="EMBL/GenBank/DDBJ databases">
        <authorList>
            <person name="Rodrigo-Torres L."/>
            <person name="Arahal R. D."/>
            <person name="Lucena T."/>
        </authorList>
    </citation>
    <scope>NUCLEOTIDE SEQUENCE</scope>
    <source>
        <strain evidence="1">CECT 8858</strain>
    </source>
</reference>